<reference evidence="2" key="2">
    <citation type="journal article" date="2017" name="Nat. Plants">
        <title>The Aegilops tauschii genome reveals multiple impacts of transposons.</title>
        <authorList>
            <person name="Zhao G."/>
            <person name="Zou C."/>
            <person name="Li K."/>
            <person name="Wang K."/>
            <person name="Li T."/>
            <person name="Gao L."/>
            <person name="Zhang X."/>
            <person name="Wang H."/>
            <person name="Yang Z."/>
            <person name="Liu X."/>
            <person name="Jiang W."/>
            <person name="Mao L."/>
            <person name="Kong X."/>
            <person name="Jiao Y."/>
            <person name="Jia J."/>
        </authorList>
    </citation>
    <scope>NUCLEOTIDE SEQUENCE [LARGE SCALE GENOMIC DNA]</scope>
    <source>
        <strain evidence="2">cv. AL8/78</strain>
    </source>
</reference>
<reference evidence="1" key="5">
    <citation type="journal article" date="2021" name="G3 (Bethesda)">
        <title>Aegilops tauschii genome assembly Aet v5.0 features greater sequence contiguity and improved annotation.</title>
        <authorList>
            <person name="Wang L."/>
            <person name="Zhu T."/>
            <person name="Rodriguez J.C."/>
            <person name="Deal K.R."/>
            <person name="Dubcovsky J."/>
            <person name="McGuire P.E."/>
            <person name="Lux T."/>
            <person name="Spannagl M."/>
            <person name="Mayer K.F.X."/>
            <person name="Baldrich P."/>
            <person name="Meyers B.C."/>
            <person name="Huo N."/>
            <person name="Gu Y.Q."/>
            <person name="Zhou H."/>
            <person name="Devos K.M."/>
            <person name="Bennetzen J.L."/>
            <person name="Unver T."/>
            <person name="Budak H."/>
            <person name="Gulick P.J."/>
            <person name="Galiba G."/>
            <person name="Kalapos B."/>
            <person name="Nelson D.R."/>
            <person name="Li P."/>
            <person name="You F.M."/>
            <person name="Luo M.C."/>
            <person name="Dvorak J."/>
        </authorList>
    </citation>
    <scope>NUCLEOTIDE SEQUENCE [LARGE SCALE GENOMIC DNA]</scope>
    <source>
        <strain evidence="1">cv. AL8/78</strain>
    </source>
</reference>
<accession>A0A453J190</accession>
<organism evidence="1 2">
    <name type="scientific">Aegilops tauschii subsp. strangulata</name>
    <name type="common">Goatgrass</name>
    <dbReference type="NCBI Taxonomy" id="200361"/>
    <lineage>
        <taxon>Eukaryota</taxon>
        <taxon>Viridiplantae</taxon>
        <taxon>Streptophyta</taxon>
        <taxon>Embryophyta</taxon>
        <taxon>Tracheophyta</taxon>
        <taxon>Spermatophyta</taxon>
        <taxon>Magnoliopsida</taxon>
        <taxon>Liliopsida</taxon>
        <taxon>Poales</taxon>
        <taxon>Poaceae</taxon>
        <taxon>BOP clade</taxon>
        <taxon>Pooideae</taxon>
        <taxon>Triticodae</taxon>
        <taxon>Triticeae</taxon>
        <taxon>Triticinae</taxon>
        <taxon>Aegilops</taxon>
    </lineage>
</organism>
<dbReference type="AlphaFoldDB" id="A0A453J190"/>
<dbReference type="EnsemblPlants" id="AET4Gv20751500.6">
    <property type="protein sequence ID" value="AET4Gv20751500.6"/>
    <property type="gene ID" value="AET4Gv20751500"/>
</dbReference>
<proteinExistence type="predicted"/>
<name>A0A453J190_AEGTS</name>
<dbReference type="Gramene" id="AET4Gv20751500.6">
    <property type="protein sequence ID" value="AET4Gv20751500.6"/>
    <property type="gene ID" value="AET4Gv20751500"/>
</dbReference>
<dbReference type="Proteomes" id="UP000015105">
    <property type="component" value="Chromosome 4D"/>
</dbReference>
<evidence type="ECO:0000313" key="1">
    <source>
        <dbReference type="EnsemblPlants" id="AET4Gv20751500.6"/>
    </source>
</evidence>
<sequence length="55" mass="6114">GLPHFGALQIDTTWRCIHHRKTGCVCKLEMSGGCGTAYSFAVTHPIIDHDLSQFR</sequence>
<protein>
    <submittedName>
        <fullName evidence="1">Uncharacterized protein</fullName>
    </submittedName>
</protein>
<keyword evidence="2" id="KW-1185">Reference proteome</keyword>
<reference evidence="1" key="3">
    <citation type="journal article" date="2017" name="Nature">
        <title>Genome sequence of the progenitor of the wheat D genome Aegilops tauschii.</title>
        <authorList>
            <person name="Luo M.C."/>
            <person name="Gu Y.Q."/>
            <person name="Puiu D."/>
            <person name="Wang H."/>
            <person name="Twardziok S.O."/>
            <person name="Deal K.R."/>
            <person name="Huo N."/>
            <person name="Zhu T."/>
            <person name="Wang L."/>
            <person name="Wang Y."/>
            <person name="McGuire P.E."/>
            <person name="Liu S."/>
            <person name="Long H."/>
            <person name="Ramasamy R.K."/>
            <person name="Rodriguez J.C."/>
            <person name="Van S.L."/>
            <person name="Yuan L."/>
            <person name="Wang Z."/>
            <person name="Xia Z."/>
            <person name="Xiao L."/>
            <person name="Anderson O.D."/>
            <person name="Ouyang S."/>
            <person name="Liang Y."/>
            <person name="Zimin A.V."/>
            <person name="Pertea G."/>
            <person name="Qi P."/>
            <person name="Bennetzen J.L."/>
            <person name="Dai X."/>
            <person name="Dawson M.W."/>
            <person name="Muller H.G."/>
            <person name="Kugler K."/>
            <person name="Rivarola-Duarte L."/>
            <person name="Spannagl M."/>
            <person name="Mayer K.F.X."/>
            <person name="Lu F.H."/>
            <person name="Bevan M.W."/>
            <person name="Leroy P."/>
            <person name="Li P."/>
            <person name="You F.M."/>
            <person name="Sun Q."/>
            <person name="Liu Z."/>
            <person name="Lyons E."/>
            <person name="Wicker T."/>
            <person name="Salzberg S.L."/>
            <person name="Devos K.M."/>
            <person name="Dvorak J."/>
        </authorList>
    </citation>
    <scope>NUCLEOTIDE SEQUENCE [LARGE SCALE GENOMIC DNA]</scope>
    <source>
        <strain evidence="1">cv. AL8/78</strain>
    </source>
</reference>
<evidence type="ECO:0000313" key="2">
    <source>
        <dbReference type="Proteomes" id="UP000015105"/>
    </source>
</evidence>
<reference evidence="1" key="4">
    <citation type="submission" date="2019-03" db="UniProtKB">
        <authorList>
            <consortium name="EnsemblPlants"/>
        </authorList>
    </citation>
    <scope>IDENTIFICATION</scope>
</reference>
<reference evidence="2" key="1">
    <citation type="journal article" date="2014" name="Science">
        <title>Ancient hybridizations among the ancestral genomes of bread wheat.</title>
        <authorList>
            <consortium name="International Wheat Genome Sequencing Consortium,"/>
            <person name="Marcussen T."/>
            <person name="Sandve S.R."/>
            <person name="Heier L."/>
            <person name="Spannagl M."/>
            <person name="Pfeifer M."/>
            <person name="Jakobsen K.S."/>
            <person name="Wulff B.B."/>
            <person name="Steuernagel B."/>
            <person name="Mayer K.F."/>
            <person name="Olsen O.A."/>
        </authorList>
    </citation>
    <scope>NUCLEOTIDE SEQUENCE [LARGE SCALE GENOMIC DNA]</scope>
    <source>
        <strain evidence="2">cv. AL8/78</strain>
    </source>
</reference>